<dbReference type="GO" id="GO:0046983">
    <property type="term" value="F:protein dimerization activity"/>
    <property type="evidence" value="ECO:0007669"/>
    <property type="project" value="InterPro"/>
</dbReference>
<organism evidence="6 7">
    <name type="scientific">Dokdonella koreensis DS-123</name>
    <dbReference type="NCBI Taxonomy" id="1300342"/>
    <lineage>
        <taxon>Bacteria</taxon>
        <taxon>Pseudomonadati</taxon>
        <taxon>Pseudomonadota</taxon>
        <taxon>Gammaproteobacteria</taxon>
        <taxon>Lysobacterales</taxon>
        <taxon>Rhodanobacteraceae</taxon>
        <taxon>Dokdonella</taxon>
    </lineage>
</organism>
<dbReference type="GO" id="GO:0000155">
    <property type="term" value="F:phosphorelay sensor kinase activity"/>
    <property type="evidence" value="ECO:0007669"/>
    <property type="project" value="InterPro"/>
</dbReference>
<evidence type="ECO:0000256" key="1">
    <source>
        <dbReference type="ARBA" id="ARBA00022679"/>
    </source>
</evidence>
<dbReference type="InterPro" id="IPR015943">
    <property type="entry name" value="WD40/YVTN_repeat-like_dom_sf"/>
</dbReference>
<evidence type="ECO:0000259" key="5">
    <source>
        <dbReference type="PROSITE" id="PS50109"/>
    </source>
</evidence>
<dbReference type="Gene3D" id="1.20.5.1930">
    <property type="match status" value="1"/>
</dbReference>
<dbReference type="Pfam" id="PF07494">
    <property type="entry name" value="Reg_prop"/>
    <property type="match status" value="3"/>
</dbReference>
<dbReference type="Gene3D" id="3.30.450.40">
    <property type="match status" value="1"/>
</dbReference>
<evidence type="ECO:0000256" key="3">
    <source>
        <dbReference type="ARBA" id="ARBA00023012"/>
    </source>
</evidence>
<evidence type="ECO:0000256" key="2">
    <source>
        <dbReference type="ARBA" id="ARBA00022777"/>
    </source>
</evidence>
<sequence>MMRATAILRRLAGVLLLAHALLAHAAADEAPGHAPYRSYGPADGLPSVYIQALLQDREGFVWVGTDNGLYRYDGQRFQGFGLRDGLRSASIVHLLEDRDGTLWVGTRGGLHRWNGEEFIAGTAEQGLPEAAIRALAENADGVWAATGTAGQGPVVRDATGRFAPLPDWPGGTATAVAGEAGGRHLWVGVWDGSRAYVLRRETGQWQRMDLPAESDHERIDDLFEDGQGRLWVRHPNGLSMKPREGRFATVATPLPVAAPFGALLPDARGGLWVPTEAGLLHHDGDRWMHVQGPANLSAQWCRTALVDREGSLWWGSAGLHRRLGGGAWSAYTAREGLPGDVVWAVLRDRTQRLWVATNSGAAELTATGFRRVPGTEGKDLRAIAQVSDERLLLAGRIGAEVLALDLRDGTLTALPLAGIDPSARVLRLQRDHAEALWAATSDGLYRADDAARPQFARVARTAPIPEGPVPEGPIVDVRADAAGRLWVAGRLGLWVRDGGRWSRFGSADGLRRDFVSHVLPTSSGELFVGYGDPLGVARARYTEGRLQVLRHHDSESGSADAVYLVGEDAAQRYWLGGPQGVDLLTTGSHRHFGLADGLLGEDVASGAFLAEADGRVWIGTSAGLARFDGDAYDHAPVPPPPNVALMDVRLGSRRWLAGQPEPWVPYDQNVLEARLAGLSYVAGRALEYRVRLAGLEHEAHVATSPNLRFSELAPGTYRLEAAARTGPDADWGPMSALAFEVRPAWWQTPVFRAAVALAAALLLLQVLQWRTALLRRRNRQLDAQVGERTAALQVAVERLRDEVGQRAAAETALAAANAEERRRTERFSLIAHIASILSSNLDADALVHHAASSLLEMLGCEQVDIALAGGSGRIRPAAAAAVAASAYTLDVPILLGEERLGAIRAGGSRPFDDLDVSSLAIVADCLAVAIENARLFGRAQEVAIVAERQRVAHDLHDNVMQILASIRMRAQTLARQSRGQSETSTRHADRLAELARIAVAEMRTYVEQLRPDASIPVAPDDSTAYLHDRSLPNAVQRLLATAVPDGMRVVCDFAQFPPQAFEHEEALFRVCQEAVSNAVRHSGATTLEVSGRIEASVARIRVSDDGCGLLDGAPGRGIGLESMRRRIAALGGHVRIGAGATCGTEVEAALPRADRAVLDA</sequence>
<dbReference type="PROSITE" id="PS50109">
    <property type="entry name" value="HIS_KIN"/>
    <property type="match status" value="1"/>
</dbReference>
<dbReference type="SUPFAM" id="SSF55781">
    <property type="entry name" value="GAF domain-like"/>
    <property type="match status" value="1"/>
</dbReference>
<dbReference type="Gene3D" id="2.60.40.10">
    <property type="entry name" value="Immunoglobulins"/>
    <property type="match status" value="1"/>
</dbReference>
<dbReference type="PANTHER" id="PTHR24421">
    <property type="entry name" value="NITRATE/NITRITE SENSOR PROTEIN NARX-RELATED"/>
    <property type="match status" value="1"/>
</dbReference>
<dbReference type="InterPro" id="IPR005467">
    <property type="entry name" value="His_kinase_dom"/>
</dbReference>
<dbReference type="InterPro" id="IPR013783">
    <property type="entry name" value="Ig-like_fold"/>
</dbReference>
<keyword evidence="3" id="KW-0902">Two-component regulatory system</keyword>
<accession>A0A167GPD5</accession>
<dbReference type="PANTHER" id="PTHR24421:SF61">
    <property type="entry name" value="OXYGEN SENSOR HISTIDINE KINASE NREB"/>
    <property type="match status" value="1"/>
</dbReference>
<dbReference type="SUPFAM" id="SSF55874">
    <property type="entry name" value="ATPase domain of HSP90 chaperone/DNA topoisomerase II/histidine kinase"/>
    <property type="match status" value="1"/>
</dbReference>
<keyword evidence="7" id="KW-1185">Reference proteome</keyword>
<gene>
    <name evidence="6" type="ORF">I596_936</name>
</gene>
<dbReference type="Pfam" id="PF07730">
    <property type="entry name" value="HisKA_3"/>
    <property type="match status" value="1"/>
</dbReference>
<protein>
    <submittedName>
        <fullName evidence="6">Diguanylate cyclase</fullName>
    </submittedName>
</protein>
<keyword evidence="1" id="KW-0808">Transferase</keyword>
<evidence type="ECO:0000256" key="4">
    <source>
        <dbReference type="SAM" id="SignalP"/>
    </source>
</evidence>
<dbReference type="CDD" id="cd16917">
    <property type="entry name" value="HATPase_UhpB-NarQ-NarX-like"/>
    <property type="match status" value="1"/>
</dbReference>
<dbReference type="SUPFAM" id="SSF63829">
    <property type="entry name" value="Calcium-dependent phosphotriesterase"/>
    <property type="match status" value="2"/>
</dbReference>
<feature type="chain" id="PRO_5007887072" evidence="4">
    <location>
        <begin position="26"/>
        <end position="1160"/>
    </location>
</feature>
<dbReference type="SMART" id="SM00387">
    <property type="entry name" value="HATPase_c"/>
    <property type="match status" value="1"/>
</dbReference>
<evidence type="ECO:0000313" key="7">
    <source>
        <dbReference type="Proteomes" id="UP000076830"/>
    </source>
</evidence>
<evidence type="ECO:0000313" key="6">
    <source>
        <dbReference type="EMBL" id="ANB16966.1"/>
    </source>
</evidence>
<dbReference type="EMBL" id="CP015249">
    <property type="protein sequence ID" value="ANB16966.1"/>
    <property type="molecule type" value="Genomic_DNA"/>
</dbReference>
<dbReference type="GO" id="GO:0016020">
    <property type="term" value="C:membrane"/>
    <property type="evidence" value="ECO:0007669"/>
    <property type="project" value="InterPro"/>
</dbReference>
<dbReference type="Pfam" id="PF02518">
    <property type="entry name" value="HATPase_c"/>
    <property type="match status" value="1"/>
</dbReference>
<dbReference type="InterPro" id="IPR036890">
    <property type="entry name" value="HATPase_C_sf"/>
</dbReference>
<keyword evidence="4" id="KW-0732">Signal</keyword>
<dbReference type="InterPro" id="IPR011110">
    <property type="entry name" value="Reg_prop"/>
</dbReference>
<keyword evidence="2" id="KW-0418">Kinase</keyword>
<name>A0A167GPD5_9GAMM</name>
<dbReference type="AlphaFoldDB" id="A0A167GPD5"/>
<dbReference type="InterPro" id="IPR011712">
    <property type="entry name" value="Sig_transdc_His_kin_sub3_dim/P"/>
</dbReference>
<dbReference type="InterPro" id="IPR029016">
    <property type="entry name" value="GAF-like_dom_sf"/>
</dbReference>
<proteinExistence type="predicted"/>
<reference evidence="6 7" key="1">
    <citation type="submission" date="2016-04" db="EMBL/GenBank/DDBJ databases">
        <title>Complete genome sequence of Dokdonella koreensis DS-123T.</title>
        <authorList>
            <person name="Kim J.F."/>
            <person name="Lee H."/>
            <person name="Kwak M.-J."/>
        </authorList>
    </citation>
    <scope>NUCLEOTIDE SEQUENCE [LARGE SCALE GENOMIC DNA]</scope>
    <source>
        <strain evidence="6 7">DS-123</strain>
    </source>
</reference>
<feature type="signal peptide" evidence="4">
    <location>
        <begin position="1"/>
        <end position="25"/>
    </location>
</feature>
<dbReference type="Proteomes" id="UP000076830">
    <property type="component" value="Chromosome"/>
</dbReference>
<feature type="domain" description="Histidine kinase" evidence="5">
    <location>
        <begin position="950"/>
        <end position="1154"/>
    </location>
</feature>
<dbReference type="Gene3D" id="3.30.565.10">
    <property type="entry name" value="Histidine kinase-like ATPase, C-terminal domain"/>
    <property type="match status" value="1"/>
</dbReference>
<dbReference type="InterPro" id="IPR003594">
    <property type="entry name" value="HATPase_dom"/>
</dbReference>
<dbReference type="InterPro" id="IPR050482">
    <property type="entry name" value="Sensor_HK_TwoCompSys"/>
</dbReference>
<dbReference type="KEGG" id="dko:I596_936"/>
<dbReference type="Gene3D" id="2.130.10.10">
    <property type="entry name" value="YVTN repeat-like/Quinoprotein amine dehydrogenase"/>
    <property type="match status" value="3"/>
</dbReference>
<dbReference type="STRING" id="1300342.I596_936"/>